<dbReference type="Gene3D" id="3.40.250.10">
    <property type="entry name" value="Rhodanese-like domain"/>
    <property type="match status" value="1"/>
</dbReference>
<dbReference type="InParanoid" id="A2EY87"/>
<dbReference type="SMART" id="SM00450">
    <property type="entry name" value="RHOD"/>
    <property type="match status" value="1"/>
</dbReference>
<dbReference type="VEuPathDB" id="TrichDB:TVAG_030480"/>
<dbReference type="EMBL" id="DS113538">
    <property type="protein sequence ID" value="EAY02375.1"/>
    <property type="molecule type" value="Genomic_DNA"/>
</dbReference>
<dbReference type="OrthoDB" id="361797at2759"/>
<name>A2EY87_TRIV3</name>
<dbReference type="PROSITE" id="PS50206">
    <property type="entry name" value="RHODANESE_3"/>
    <property type="match status" value="1"/>
</dbReference>
<protein>
    <submittedName>
        <fullName evidence="2">Rhodanese-like domain containing protein</fullName>
    </submittedName>
</protein>
<dbReference type="CDD" id="cd00158">
    <property type="entry name" value="RHOD"/>
    <property type="match status" value="1"/>
</dbReference>
<dbReference type="VEuPathDB" id="TrichDB:TVAGG3_0868480"/>
<sequence length="100" mass="10845">MGIGGSDSYLEGGVLIDVRYKDEWDSDHIDGAILIPNPEIEEKIASFVPDKETPINIHCASGMRASNAKSKLLKMGYKHVANLGGLSAAKHKCKGHEIKK</sequence>
<dbReference type="InterPro" id="IPR036873">
    <property type="entry name" value="Rhodanese-like_dom_sf"/>
</dbReference>
<organism evidence="2 3">
    <name type="scientific">Trichomonas vaginalis (strain ATCC PRA-98 / G3)</name>
    <dbReference type="NCBI Taxonomy" id="412133"/>
    <lineage>
        <taxon>Eukaryota</taxon>
        <taxon>Metamonada</taxon>
        <taxon>Parabasalia</taxon>
        <taxon>Trichomonadida</taxon>
        <taxon>Trichomonadidae</taxon>
        <taxon>Trichomonas</taxon>
    </lineage>
</organism>
<keyword evidence="3" id="KW-1185">Reference proteome</keyword>
<dbReference type="SMR" id="A2EY87"/>
<dbReference type="SUPFAM" id="SSF52821">
    <property type="entry name" value="Rhodanese/Cell cycle control phosphatase"/>
    <property type="match status" value="1"/>
</dbReference>
<dbReference type="PANTHER" id="PTHR43031:SF1">
    <property type="entry name" value="PYRIDINE NUCLEOTIDE-DISULPHIDE OXIDOREDUCTASE"/>
    <property type="match status" value="1"/>
</dbReference>
<reference evidence="2" key="2">
    <citation type="journal article" date="2007" name="Science">
        <title>Draft genome sequence of the sexually transmitted pathogen Trichomonas vaginalis.</title>
        <authorList>
            <person name="Carlton J.M."/>
            <person name="Hirt R.P."/>
            <person name="Silva J.C."/>
            <person name="Delcher A.L."/>
            <person name="Schatz M."/>
            <person name="Zhao Q."/>
            <person name="Wortman J.R."/>
            <person name="Bidwell S.L."/>
            <person name="Alsmark U.C.M."/>
            <person name="Besteiro S."/>
            <person name="Sicheritz-Ponten T."/>
            <person name="Noel C.J."/>
            <person name="Dacks J.B."/>
            <person name="Foster P.G."/>
            <person name="Simillion C."/>
            <person name="Van de Peer Y."/>
            <person name="Miranda-Saavedra D."/>
            <person name="Barton G.J."/>
            <person name="Westrop G.D."/>
            <person name="Mueller S."/>
            <person name="Dessi D."/>
            <person name="Fiori P.L."/>
            <person name="Ren Q."/>
            <person name="Paulsen I."/>
            <person name="Zhang H."/>
            <person name="Bastida-Corcuera F.D."/>
            <person name="Simoes-Barbosa A."/>
            <person name="Brown M.T."/>
            <person name="Hayes R.D."/>
            <person name="Mukherjee M."/>
            <person name="Okumura C.Y."/>
            <person name="Schneider R."/>
            <person name="Smith A.J."/>
            <person name="Vanacova S."/>
            <person name="Villalvazo M."/>
            <person name="Haas B.J."/>
            <person name="Pertea M."/>
            <person name="Feldblyum T.V."/>
            <person name="Utterback T.R."/>
            <person name="Shu C.L."/>
            <person name="Osoegawa K."/>
            <person name="de Jong P.J."/>
            <person name="Hrdy I."/>
            <person name="Horvathova L."/>
            <person name="Zubacova Z."/>
            <person name="Dolezal P."/>
            <person name="Malik S.B."/>
            <person name="Logsdon J.M. Jr."/>
            <person name="Henze K."/>
            <person name="Gupta A."/>
            <person name="Wang C.C."/>
            <person name="Dunne R.L."/>
            <person name="Upcroft J.A."/>
            <person name="Upcroft P."/>
            <person name="White O."/>
            <person name="Salzberg S.L."/>
            <person name="Tang P."/>
            <person name="Chiu C.-H."/>
            <person name="Lee Y.-S."/>
            <person name="Embley T.M."/>
            <person name="Coombs G.H."/>
            <person name="Mottram J.C."/>
            <person name="Tachezy J."/>
            <person name="Fraser-Liggett C.M."/>
            <person name="Johnson P.J."/>
        </authorList>
    </citation>
    <scope>NUCLEOTIDE SEQUENCE [LARGE SCALE GENOMIC DNA]</scope>
    <source>
        <strain evidence="2">G3</strain>
    </source>
</reference>
<proteinExistence type="predicted"/>
<dbReference type="Pfam" id="PF00581">
    <property type="entry name" value="Rhodanese"/>
    <property type="match status" value="1"/>
</dbReference>
<dbReference type="InterPro" id="IPR050229">
    <property type="entry name" value="GlpE_sulfurtransferase"/>
</dbReference>
<evidence type="ECO:0000313" key="3">
    <source>
        <dbReference type="Proteomes" id="UP000001542"/>
    </source>
</evidence>
<evidence type="ECO:0000259" key="1">
    <source>
        <dbReference type="PROSITE" id="PS50206"/>
    </source>
</evidence>
<gene>
    <name evidence="2" type="ORF">TVAG_030480</name>
</gene>
<dbReference type="AlphaFoldDB" id="A2EY87"/>
<dbReference type="KEGG" id="tva:4760212"/>
<feature type="domain" description="Rhodanese" evidence="1">
    <location>
        <begin position="9"/>
        <end position="94"/>
    </location>
</feature>
<dbReference type="RefSeq" id="XP_001330636.1">
    <property type="nucleotide sequence ID" value="XM_001330600.1"/>
</dbReference>
<dbReference type="FunCoup" id="A2EY87">
    <property type="interactions" value="316"/>
</dbReference>
<dbReference type="PANTHER" id="PTHR43031">
    <property type="entry name" value="FAD-DEPENDENT OXIDOREDUCTASE"/>
    <property type="match status" value="1"/>
</dbReference>
<dbReference type="InterPro" id="IPR001763">
    <property type="entry name" value="Rhodanese-like_dom"/>
</dbReference>
<evidence type="ECO:0000313" key="2">
    <source>
        <dbReference type="EMBL" id="EAY02375.1"/>
    </source>
</evidence>
<reference evidence="2" key="1">
    <citation type="submission" date="2006-10" db="EMBL/GenBank/DDBJ databases">
        <authorList>
            <person name="Amadeo P."/>
            <person name="Zhao Q."/>
            <person name="Wortman J."/>
            <person name="Fraser-Liggett C."/>
            <person name="Carlton J."/>
        </authorList>
    </citation>
    <scope>NUCLEOTIDE SEQUENCE</scope>
    <source>
        <strain evidence="2">G3</strain>
    </source>
</reference>
<dbReference type="Proteomes" id="UP000001542">
    <property type="component" value="Unassembled WGS sequence"/>
</dbReference>
<accession>A2EY87</accession>